<gene>
    <name evidence="14" type="ORF">ACERK3_02725</name>
</gene>
<dbReference type="Proteomes" id="UP001575105">
    <property type="component" value="Unassembled WGS sequence"/>
</dbReference>
<keyword evidence="15" id="KW-1185">Reference proteome</keyword>
<dbReference type="Pfam" id="PF00497">
    <property type="entry name" value="SBP_bac_3"/>
    <property type="match status" value="1"/>
</dbReference>
<feature type="chain" id="PRO_5047223346" evidence="11">
    <location>
        <begin position="24"/>
        <end position="362"/>
    </location>
</feature>
<keyword evidence="4 10" id="KW-1133">Transmembrane helix</keyword>
<evidence type="ECO:0000256" key="7">
    <source>
        <dbReference type="ARBA" id="ARBA00023170"/>
    </source>
</evidence>
<dbReference type="InterPro" id="IPR001320">
    <property type="entry name" value="Iontro_rcpt_C"/>
</dbReference>
<dbReference type="Gene3D" id="1.10.287.70">
    <property type="match status" value="1"/>
</dbReference>
<evidence type="ECO:0000256" key="6">
    <source>
        <dbReference type="ARBA" id="ARBA00023136"/>
    </source>
</evidence>
<name>A0ABV4U1G9_9BACT</name>
<dbReference type="Pfam" id="PF00060">
    <property type="entry name" value="Lig_chan"/>
    <property type="match status" value="1"/>
</dbReference>
<dbReference type="InterPro" id="IPR001638">
    <property type="entry name" value="Solute-binding_3/MltF_N"/>
</dbReference>
<feature type="transmembrane region" description="Helical" evidence="10">
    <location>
        <begin position="136"/>
        <end position="165"/>
    </location>
</feature>
<evidence type="ECO:0000259" key="13">
    <source>
        <dbReference type="SMART" id="SM00079"/>
    </source>
</evidence>
<evidence type="ECO:0000313" key="14">
    <source>
        <dbReference type="EMBL" id="MFA9477202.1"/>
    </source>
</evidence>
<keyword evidence="5" id="KW-0406">Ion transport</keyword>
<feature type="transmembrane region" description="Helical" evidence="10">
    <location>
        <begin position="209"/>
        <end position="233"/>
    </location>
</feature>
<keyword evidence="11" id="KW-0732">Signal</keyword>
<protein>
    <submittedName>
        <fullName evidence="14">Transporter substrate-binding domain-containing protein</fullName>
    </submittedName>
</protein>
<dbReference type="InterPro" id="IPR015683">
    <property type="entry name" value="Ionotropic_Glu_rcpt"/>
</dbReference>
<evidence type="ECO:0000256" key="11">
    <source>
        <dbReference type="SAM" id="SignalP"/>
    </source>
</evidence>
<dbReference type="PANTHER" id="PTHR18966">
    <property type="entry name" value="IONOTROPIC GLUTAMATE RECEPTOR"/>
    <property type="match status" value="1"/>
</dbReference>
<feature type="domain" description="Solute-binding protein family 3/N-terminal" evidence="12">
    <location>
        <begin position="35"/>
        <end position="362"/>
    </location>
</feature>
<organism evidence="14 15">
    <name type="scientific">Natronomicrosphaera hydrolytica</name>
    <dbReference type="NCBI Taxonomy" id="3242702"/>
    <lineage>
        <taxon>Bacteria</taxon>
        <taxon>Pseudomonadati</taxon>
        <taxon>Planctomycetota</taxon>
        <taxon>Phycisphaerae</taxon>
        <taxon>Phycisphaerales</taxon>
        <taxon>Phycisphaeraceae</taxon>
        <taxon>Natronomicrosphaera</taxon>
    </lineage>
</organism>
<accession>A0ABV4U1G9</accession>
<keyword evidence="2" id="KW-0813">Transport</keyword>
<dbReference type="SUPFAM" id="SSF81324">
    <property type="entry name" value="Voltage-gated potassium channels"/>
    <property type="match status" value="1"/>
</dbReference>
<keyword evidence="8" id="KW-0325">Glycoprotein</keyword>
<evidence type="ECO:0000256" key="3">
    <source>
        <dbReference type="ARBA" id="ARBA00022692"/>
    </source>
</evidence>
<feature type="signal peptide" evidence="11">
    <location>
        <begin position="1"/>
        <end position="23"/>
    </location>
</feature>
<dbReference type="EMBL" id="JBGUBD010000002">
    <property type="protein sequence ID" value="MFA9477202.1"/>
    <property type="molecule type" value="Genomic_DNA"/>
</dbReference>
<evidence type="ECO:0000256" key="8">
    <source>
        <dbReference type="ARBA" id="ARBA00023180"/>
    </source>
</evidence>
<evidence type="ECO:0000256" key="4">
    <source>
        <dbReference type="ARBA" id="ARBA00022989"/>
    </source>
</evidence>
<comment type="subcellular location">
    <subcellularLocation>
        <location evidence="1">Membrane</location>
        <topology evidence="1">Multi-pass membrane protein</topology>
    </subcellularLocation>
</comment>
<keyword evidence="6 10" id="KW-0472">Membrane</keyword>
<evidence type="ECO:0000256" key="5">
    <source>
        <dbReference type="ARBA" id="ARBA00023065"/>
    </source>
</evidence>
<evidence type="ECO:0000256" key="10">
    <source>
        <dbReference type="SAM" id="Phobius"/>
    </source>
</evidence>
<dbReference type="RefSeq" id="WP_425344129.1">
    <property type="nucleotide sequence ID" value="NZ_JBGUBD010000002.1"/>
</dbReference>
<evidence type="ECO:0000259" key="12">
    <source>
        <dbReference type="SMART" id="SM00062"/>
    </source>
</evidence>
<proteinExistence type="predicted"/>
<dbReference type="PRINTS" id="PR00169">
    <property type="entry name" value="KCHANNEL"/>
</dbReference>
<sequence length="362" mass="39175">MFKHARILAAMLCVLLSGVAAPAEQVTPGPSTSGELVVGTREVPPFAMQDGNGQWHGLAIELWERIADAQGLRYRYESRELVGLLEGLTDGSLDAVAAAVTVTAEREAVVDFSHPFFTTGLGIAARSEHRGLMRGLLALLSLELIGLVALLALVLMGVGALAWLFERKRNAEQFRDGAAGLGDGFWWSAVTMTTVGYGDKAPATVGGKLVALVWMFASLVLISTFTAAIASALTVSRMESVVQGPEDLPRVRVATVADSTSALYLDDRRIAYRGYATAEEAIESLTAGRVDAVVYDQPILQYIVLETAKEEAHVLPSTFARQYYGIGLQLGSEIRQPLNVLLLETLGSTWWADRRYRYLGEE</sequence>
<keyword evidence="3 10" id="KW-0812">Transmembrane</keyword>
<dbReference type="SMART" id="SM00062">
    <property type="entry name" value="PBPb"/>
    <property type="match status" value="1"/>
</dbReference>
<evidence type="ECO:0000256" key="1">
    <source>
        <dbReference type="ARBA" id="ARBA00004141"/>
    </source>
</evidence>
<dbReference type="SMART" id="SM00079">
    <property type="entry name" value="PBPe"/>
    <property type="match status" value="1"/>
</dbReference>
<dbReference type="SUPFAM" id="SSF53850">
    <property type="entry name" value="Periplasmic binding protein-like II"/>
    <property type="match status" value="1"/>
</dbReference>
<keyword evidence="9" id="KW-0407">Ion channel</keyword>
<comment type="caution">
    <text evidence="14">The sequence shown here is derived from an EMBL/GenBank/DDBJ whole genome shotgun (WGS) entry which is preliminary data.</text>
</comment>
<keyword evidence="7" id="KW-0675">Receptor</keyword>
<reference evidence="14 15" key="1">
    <citation type="submission" date="2024-08" db="EMBL/GenBank/DDBJ databases">
        <title>Whole-genome sequencing of halo(alkali)philic microorganisms from hypersaline lakes.</title>
        <authorList>
            <person name="Sorokin D.Y."/>
            <person name="Merkel A.Y."/>
            <person name="Messina E."/>
            <person name="Yakimov M."/>
        </authorList>
    </citation>
    <scope>NUCLEOTIDE SEQUENCE [LARGE SCALE GENOMIC DNA]</scope>
    <source>
        <strain evidence="14 15">AB-hyl4</strain>
    </source>
</reference>
<dbReference type="Gene3D" id="3.40.190.10">
    <property type="entry name" value="Periplasmic binding protein-like II"/>
    <property type="match status" value="2"/>
</dbReference>
<evidence type="ECO:0000256" key="2">
    <source>
        <dbReference type="ARBA" id="ARBA00022448"/>
    </source>
</evidence>
<feature type="transmembrane region" description="Helical" evidence="10">
    <location>
        <begin position="177"/>
        <end position="197"/>
    </location>
</feature>
<evidence type="ECO:0000256" key="9">
    <source>
        <dbReference type="ARBA" id="ARBA00023303"/>
    </source>
</evidence>
<evidence type="ECO:0000313" key="15">
    <source>
        <dbReference type="Proteomes" id="UP001575105"/>
    </source>
</evidence>
<feature type="domain" description="Ionotropic glutamate receptor C-terminal" evidence="13">
    <location>
        <begin position="35"/>
        <end position="353"/>
    </location>
</feature>